<name>A0ABN1U6V8_9ACTN</name>
<evidence type="ECO:0000313" key="2">
    <source>
        <dbReference type="EMBL" id="GAA1125403.1"/>
    </source>
</evidence>
<feature type="region of interest" description="Disordered" evidence="1">
    <location>
        <begin position="73"/>
        <end position="102"/>
    </location>
</feature>
<protein>
    <submittedName>
        <fullName evidence="2">Uncharacterized protein</fullName>
    </submittedName>
</protein>
<evidence type="ECO:0000256" key="1">
    <source>
        <dbReference type="SAM" id="MobiDB-lite"/>
    </source>
</evidence>
<feature type="compositionally biased region" description="Pro residues" evidence="1">
    <location>
        <begin position="18"/>
        <end position="28"/>
    </location>
</feature>
<comment type="caution">
    <text evidence="2">The sequence shown here is derived from an EMBL/GenBank/DDBJ whole genome shotgun (WGS) entry which is preliminary data.</text>
</comment>
<sequence length="102" mass="10486">MSRSHHRRQSVHRSCRPAAPPPGLPLPATPAVRPLGPTVLGGTATGEVFHAGPVSHRTPGRALVLGSDGGHGTGLRTFTHPDLALQSTAPRTGEVSAPIVEV</sequence>
<accession>A0ABN1U6V8</accession>
<feature type="compositionally biased region" description="Basic residues" evidence="1">
    <location>
        <begin position="1"/>
        <end position="15"/>
    </location>
</feature>
<dbReference type="Proteomes" id="UP001499987">
    <property type="component" value="Unassembled WGS sequence"/>
</dbReference>
<dbReference type="EMBL" id="BAAALD010000152">
    <property type="protein sequence ID" value="GAA1125403.1"/>
    <property type="molecule type" value="Genomic_DNA"/>
</dbReference>
<keyword evidence="3" id="KW-1185">Reference proteome</keyword>
<evidence type="ECO:0000313" key="3">
    <source>
        <dbReference type="Proteomes" id="UP001499987"/>
    </source>
</evidence>
<reference evidence="2 3" key="1">
    <citation type="journal article" date="2019" name="Int. J. Syst. Evol. Microbiol.">
        <title>The Global Catalogue of Microorganisms (GCM) 10K type strain sequencing project: providing services to taxonomists for standard genome sequencing and annotation.</title>
        <authorList>
            <consortium name="The Broad Institute Genomics Platform"/>
            <consortium name="The Broad Institute Genome Sequencing Center for Infectious Disease"/>
            <person name="Wu L."/>
            <person name="Ma J."/>
        </authorList>
    </citation>
    <scope>NUCLEOTIDE SEQUENCE [LARGE SCALE GENOMIC DNA]</scope>
    <source>
        <strain evidence="2 3">JCM 13002</strain>
    </source>
</reference>
<proteinExistence type="predicted"/>
<dbReference type="RefSeq" id="WP_344628254.1">
    <property type="nucleotide sequence ID" value="NZ_BAAALD010000152.1"/>
</dbReference>
<organism evidence="2 3">
    <name type="scientific">Kitasatospora arboriphila</name>
    <dbReference type="NCBI Taxonomy" id="258052"/>
    <lineage>
        <taxon>Bacteria</taxon>
        <taxon>Bacillati</taxon>
        <taxon>Actinomycetota</taxon>
        <taxon>Actinomycetes</taxon>
        <taxon>Kitasatosporales</taxon>
        <taxon>Streptomycetaceae</taxon>
        <taxon>Kitasatospora</taxon>
    </lineage>
</organism>
<feature type="region of interest" description="Disordered" evidence="1">
    <location>
        <begin position="1"/>
        <end position="39"/>
    </location>
</feature>
<gene>
    <name evidence="2" type="ORF">GCM10009663_75130</name>
</gene>